<feature type="transmembrane region" description="Helical" evidence="2">
    <location>
        <begin position="30"/>
        <end position="54"/>
    </location>
</feature>
<dbReference type="InterPro" id="IPR019277">
    <property type="entry name" value="DUF2304"/>
</dbReference>
<keyword evidence="1" id="KW-0175">Coiled coil</keyword>
<evidence type="ECO:0008006" key="5">
    <source>
        <dbReference type="Google" id="ProtNLM"/>
    </source>
</evidence>
<dbReference type="AlphaFoldDB" id="A0A4Y4B7W4"/>
<accession>A0A4Y4B7W4</accession>
<proteinExistence type="predicted"/>
<dbReference type="Pfam" id="PF10066">
    <property type="entry name" value="DUF2304"/>
    <property type="match status" value="1"/>
</dbReference>
<feature type="coiled-coil region" evidence="1">
    <location>
        <begin position="86"/>
        <end position="113"/>
    </location>
</feature>
<organism evidence="3 4">
    <name type="scientific">Microbacterium maritypicum</name>
    <name type="common">Microbacterium liquefaciens</name>
    <dbReference type="NCBI Taxonomy" id="33918"/>
    <lineage>
        <taxon>Bacteria</taxon>
        <taxon>Bacillati</taxon>
        <taxon>Actinomycetota</taxon>
        <taxon>Actinomycetes</taxon>
        <taxon>Micrococcales</taxon>
        <taxon>Microbacteriaceae</taxon>
        <taxon>Microbacterium</taxon>
    </lineage>
</organism>
<gene>
    <name evidence="3" type="ORF">MLI01_16970</name>
</gene>
<reference evidence="3 4" key="1">
    <citation type="submission" date="2019-06" db="EMBL/GenBank/DDBJ databases">
        <title>Whole genome shotgun sequence of Microbacterium liquefaciens NBRC 15037.</title>
        <authorList>
            <person name="Hosoyama A."/>
            <person name="Uohara A."/>
            <person name="Ohji S."/>
            <person name="Ichikawa N."/>
        </authorList>
    </citation>
    <scope>NUCLEOTIDE SEQUENCE [LARGE SCALE GENOMIC DNA]</scope>
    <source>
        <strain evidence="3 4">NBRC 15037</strain>
    </source>
</reference>
<evidence type="ECO:0000313" key="3">
    <source>
        <dbReference type="EMBL" id="GEC75552.1"/>
    </source>
</evidence>
<feature type="transmembrane region" description="Helical" evidence="2">
    <location>
        <begin position="6"/>
        <end position="23"/>
    </location>
</feature>
<feature type="transmembrane region" description="Helical" evidence="2">
    <location>
        <begin position="60"/>
        <end position="80"/>
    </location>
</feature>
<keyword evidence="2" id="KW-0812">Transmembrane</keyword>
<dbReference type="Proteomes" id="UP000317410">
    <property type="component" value="Unassembled WGS sequence"/>
</dbReference>
<dbReference type="EMBL" id="BJNQ01000010">
    <property type="protein sequence ID" value="GEC75552.1"/>
    <property type="molecule type" value="Genomic_DNA"/>
</dbReference>
<keyword evidence="2" id="KW-1133">Transmembrane helix</keyword>
<comment type="caution">
    <text evidence="3">The sequence shown here is derived from an EMBL/GenBank/DDBJ whole genome shotgun (WGS) entry which is preliminary data.</text>
</comment>
<protein>
    <recommendedName>
        <fullName evidence="5">DUF2304 domain-containing protein</fullName>
    </recommendedName>
</protein>
<evidence type="ECO:0000313" key="4">
    <source>
        <dbReference type="Proteomes" id="UP000317410"/>
    </source>
</evidence>
<sequence>MIVVVGIVFAFFILAIIIWMLLSHRLREKYAILWLTIGVTMLVLTLFPDLLFWLSEVLGVQIPTNLLFVAALALLIGVTLHQSWELSTAEDETRRVAEEIAILRADVEALRNQRADSEDGVEP</sequence>
<evidence type="ECO:0000256" key="2">
    <source>
        <dbReference type="SAM" id="Phobius"/>
    </source>
</evidence>
<name>A0A4Y4B7W4_MICMQ</name>
<evidence type="ECO:0000256" key="1">
    <source>
        <dbReference type="SAM" id="Coils"/>
    </source>
</evidence>
<dbReference type="RefSeq" id="WP_141386617.1">
    <property type="nucleotide sequence ID" value="NZ_BJNQ01000010.1"/>
</dbReference>
<keyword evidence="2" id="KW-0472">Membrane</keyword>